<evidence type="ECO:0000313" key="4">
    <source>
        <dbReference type="Proteomes" id="UP000020077"/>
    </source>
</evidence>
<comment type="caution">
    <text evidence="3">The sequence shown here is derived from an EMBL/GenBank/DDBJ whole genome shotgun (WGS) entry which is preliminary data.</text>
</comment>
<feature type="domain" description="Polymerase A arginine-rich C-terminal" evidence="2">
    <location>
        <begin position="42"/>
        <end position="156"/>
    </location>
</feature>
<organism evidence="3 4">
    <name type="scientific">Candidatus Accumulibacter phosphatis</name>
    <dbReference type="NCBI Taxonomy" id="327160"/>
    <lineage>
        <taxon>Bacteria</taxon>
        <taxon>Pseudomonadati</taxon>
        <taxon>Pseudomonadota</taxon>
        <taxon>Betaproteobacteria</taxon>
        <taxon>Candidatus Accumulibacter</taxon>
    </lineage>
</organism>
<gene>
    <name evidence="3" type="primary">pcnB</name>
    <name evidence="3" type="ORF">AW09_003059</name>
</gene>
<dbReference type="EMBL" id="JDVG02000490">
    <property type="protein sequence ID" value="KFB71800.1"/>
    <property type="molecule type" value="Genomic_DNA"/>
</dbReference>
<sequence length="169" mass="19096">MLALENTDCRVREGRPISPGFLFATLLWHQVLANWEPLKARGEPAIPSLFLAMDEVLDVQAEKLAITRRIAGDIKDIWALQPRFEQRSGKRPYGVLQQPRFKAGYDFLLLRVESGEIDPAVGEWWTAFLDASNEARAAMLLPAAPGEPKKRRRRRRPPADASQDAKPPE</sequence>
<dbReference type="EC" id="2.7.7.19" evidence="3"/>
<reference evidence="3 4" key="1">
    <citation type="submission" date="2014-02" db="EMBL/GenBank/DDBJ databases">
        <title>Expanding our view of genomic diversity in Candidatus Accumulibacter clades.</title>
        <authorList>
            <person name="Skennerton C.T."/>
            <person name="Barr J.J."/>
            <person name="Slater F.R."/>
            <person name="Bond P.L."/>
            <person name="Tyson G.W."/>
        </authorList>
    </citation>
    <scope>NUCLEOTIDE SEQUENCE [LARGE SCALE GENOMIC DNA]</scope>
    <source>
        <strain evidence="4">BA-91</strain>
    </source>
</reference>
<dbReference type="InterPro" id="IPR025866">
    <property type="entry name" value="PolyA_pol_arg_C_dom"/>
</dbReference>
<dbReference type="GO" id="GO:1990817">
    <property type="term" value="F:poly(A) RNA polymerase activity"/>
    <property type="evidence" value="ECO:0007669"/>
    <property type="project" value="UniProtKB-EC"/>
</dbReference>
<dbReference type="AlphaFoldDB" id="A0A080LVQ9"/>
<protein>
    <submittedName>
        <fullName evidence="3">Poly(A) polymerase I</fullName>
        <ecNumber evidence="3">2.7.7.19</ecNumber>
    </submittedName>
</protein>
<dbReference type="Pfam" id="PF12626">
    <property type="entry name" value="PolyA_pol_arg_C"/>
    <property type="match status" value="1"/>
</dbReference>
<evidence type="ECO:0000313" key="3">
    <source>
        <dbReference type="EMBL" id="KFB71800.1"/>
    </source>
</evidence>
<evidence type="ECO:0000256" key="1">
    <source>
        <dbReference type="SAM" id="MobiDB-lite"/>
    </source>
</evidence>
<keyword evidence="3" id="KW-0808">Transferase</keyword>
<keyword evidence="3" id="KW-0548">Nucleotidyltransferase</keyword>
<accession>A0A080LVQ9</accession>
<dbReference type="Gene3D" id="1.10.3090.10">
    <property type="entry name" value="cca-adding enzyme, domain 2"/>
    <property type="match status" value="1"/>
</dbReference>
<dbReference type="SUPFAM" id="SSF81891">
    <property type="entry name" value="Poly A polymerase C-terminal region-like"/>
    <property type="match status" value="1"/>
</dbReference>
<proteinExistence type="predicted"/>
<dbReference type="Proteomes" id="UP000020077">
    <property type="component" value="Unassembled WGS sequence"/>
</dbReference>
<feature type="region of interest" description="Disordered" evidence="1">
    <location>
        <begin position="141"/>
        <end position="169"/>
    </location>
</feature>
<name>A0A080LVQ9_9PROT</name>
<evidence type="ECO:0000259" key="2">
    <source>
        <dbReference type="Pfam" id="PF12626"/>
    </source>
</evidence>